<comment type="caution">
    <text evidence="2">The sequence shown here is derived from an EMBL/GenBank/DDBJ whole genome shotgun (WGS) entry which is preliminary data.</text>
</comment>
<evidence type="ECO:0000313" key="3">
    <source>
        <dbReference type="Proteomes" id="UP000324222"/>
    </source>
</evidence>
<proteinExistence type="predicted"/>
<dbReference type="EMBL" id="VSRR010000387">
    <property type="protein sequence ID" value="MPC14903.1"/>
    <property type="molecule type" value="Genomic_DNA"/>
</dbReference>
<name>A0A5B7D4N9_PORTR</name>
<evidence type="ECO:0000313" key="2">
    <source>
        <dbReference type="EMBL" id="MPC14903.1"/>
    </source>
</evidence>
<protein>
    <submittedName>
        <fullName evidence="2">Uncharacterized protein</fullName>
    </submittedName>
</protein>
<evidence type="ECO:0000256" key="1">
    <source>
        <dbReference type="SAM" id="MobiDB-lite"/>
    </source>
</evidence>
<gene>
    <name evidence="2" type="ORF">E2C01_007681</name>
</gene>
<dbReference type="AlphaFoldDB" id="A0A5B7D4N9"/>
<organism evidence="2 3">
    <name type="scientific">Portunus trituberculatus</name>
    <name type="common">Swimming crab</name>
    <name type="synonym">Neptunus trituberculatus</name>
    <dbReference type="NCBI Taxonomy" id="210409"/>
    <lineage>
        <taxon>Eukaryota</taxon>
        <taxon>Metazoa</taxon>
        <taxon>Ecdysozoa</taxon>
        <taxon>Arthropoda</taxon>
        <taxon>Crustacea</taxon>
        <taxon>Multicrustacea</taxon>
        <taxon>Malacostraca</taxon>
        <taxon>Eumalacostraca</taxon>
        <taxon>Eucarida</taxon>
        <taxon>Decapoda</taxon>
        <taxon>Pleocyemata</taxon>
        <taxon>Brachyura</taxon>
        <taxon>Eubrachyura</taxon>
        <taxon>Portunoidea</taxon>
        <taxon>Portunidae</taxon>
        <taxon>Portuninae</taxon>
        <taxon>Portunus</taxon>
    </lineage>
</organism>
<keyword evidence="3" id="KW-1185">Reference proteome</keyword>
<dbReference type="Proteomes" id="UP000324222">
    <property type="component" value="Unassembled WGS sequence"/>
</dbReference>
<accession>A0A5B7D4N9</accession>
<sequence length="70" mass="7241">MAPSEGEQTRSSMSATLISFQSVATEHCFVVTDTTVTIAVLWAENEANTAGNGSDGGGNSASDSRINGRF</sequence>
<reference evidence="2 3" key="1">
    <citation type="submission" date="2019-05" db="EMBL/GenBank/DDBJ databases">
        <title>Another draft genome of Portunus trituberculatus and its Hox gene families provides insights of decapod evolution.</title>
        <authorList>
            <person name="Jeong J.-H."/>
            <person name="Song I."/>
            <person name="Kim S."/>
            <person name="Choi T."/>
            <person name="Kim D."/>
            <person name="Ryu S."/>
            <person name="Kim W."/>
        </authorList>
    </citation>
    <scope>NUCLEOTIDE SEQUENCE [LARGE SCALE GENOMIC DNA]</scope>
    <source>
        <tissue evidence="2">Muscle</tissue>
    </source>
</reference>
<feature type="region of interest" description="Disordered" evidence="1">
    <location>
        <begin position="47"/>
        <end position="70"/>
    </location>
</feature>